<feature type="region of interest" description="Disordered" evidence="12">
    <location>
        <begin position="819"/>
        <end position="851"/>
    </location>
</feature>
<keyword evidence="8" id="KW-0084">Basement membrane</keyword>
<dbReference type="GO" id="GO:0005509">
    <property type="term" value="F:calcium ion binding"/>
    <property type="evidence" value="ECO:0007669"/>
    <property type="project" value="InterPro"/>
</dbReference>
<dbReference type="InterPro" id="IPR037104">
    <property type="entry name" value="Annexin_sf"/>
</dbReference>
<keyword evidence="3" id="KW-0964">Secreted</keyword>
<dbReference type="FunFam" id="1.10.220.10:FF:000001">
    <property type="entry name" value="Annexin"/>
    <property type="match status" value="1"/>
</dbReference>
<feature type="region of interest" description="Disordered" evidence="12">
    <location>
        <begin position="364"/>
        <end position="385"/>
    </location>
</feature>
<evidence type="ECO:0000256" key="2">
    <source>
        <dbReference type="ARBA" id="ARBA00007831"/>
    </source>
</evidence>
<feature type="compositionally biased region" description="Polar residues" evidence="12">
    <location>
        <begin position="375"/>
        <end position="385"/>
    </location>
</feature>
<evidence type="ECO:0000256" key="10">
    <source>
        <dbReference type="ARBA" id="ARBA00023302"/>
    </source>
</evidence>
<dbReference type="SMART" id="SM00335">
    <property type="entry name" value="ANX"/>
    <property type="match status" value="4"/>
</dbReference>
<sequence length="1193" mass="133531">MEVVWEDPPVPEDLTFNKDLYDKTGFGLSILDLWKFINSSPENPSPTKEQGYVVEKHEPNDSFMEDSAWTSGDSEQSDGESEGPKVTTTTSKKKNTFPEPRVPYPCSSALSATEQRKCLKFLNSDTPERYLPEALFNKVNNEIRQFMMYLQDVSRMCAEDYKVLPPAAAQYSEEVFRSSLEHMKDLPQLYHILELTSLTGGRFNPSLALTFEKRLLHMGTVDVAHSKPVSIGAVLASDYQTVSSHSPPAQKAKELHASVSSDSNSLSLCSRYEPHVCLTRDALVQLLNNHGPDFREEWEIPVLIRANPSHDKSTKKTVFLDSPLLKSEVSVRERSHIYHEECLKLLINKTGKKNVCEVISDLHVDTEPPPDRGLSTLSKSMQPNDSIDFDVDLTDLETFGENASNKTPKVKPKTAEEAASLKSPKILYRTRSSRKKESCGSDEEMESSPVDSAQPQVARSQNCDQEMDPRVLLSGDSDDDALVIDDVSPKSPKPPQTPESEPRSKRKSRRSGDQLGEILQMQTAMFKSKPGDAATSSGAPQQDRSPASKQRGPAHSHPTALSLVKACVTSYLERKPDQEDDMGEALHSAAEAKSTSRKKLLAPDLQAASEDQGDYESPEQDNVCYQLFSLDQLLLMVRSSISLSHAPDPDQCVPLHILTKTEYQMTYGVECLSSSEACRLWTERLLHSRTHSFIAHIDALTSRLRLLRKLPDNWGYNLTCGFKPSKSLNILHHILQKLIGLDEGHYLLRHKVGEPFVNILKAAHGNGRQGVYDLQLAHSGAPRPPSSALPPWIPLDPSVCLRFHLCSGRVPCTFPPAEVTPLPKAGPQPGNRKAQNKHTKKKKKKKKKQQNAKFITMAMVSEFLGQLSLNNPMEPKFPSVVAYGGFDADKDAARIDTAIKTKGVDEQTIIDILTKRTYAQRRDIAFAYERREKKDLILALKKALSGSLEAVILGLMKSPVQFDASEIRGSMKGLGTDEETLIELLCSRSKAELEEIKTAYQELFKKKLEDDVKGDVSGDFRKLLLALVQTNRDEPSSIVDYEKIDQDARKLYESGVKIKGTDVPTWISVMTERSVPHLRKVFDRYKSYSPYDMQESVRKEVKGDLHDSFLVLVQCIENKQLFFANRLHEAMKGKGAKEKVLTRIIVSRCEVDLKRVCCEYKANYGQTLQKTISEHTKAGDYQKALLSLCGPEE</sequence>
<dbReference type="InterPro" id="IPR019535">
    <property type="entry name" value="ICE2_C"/>
</dbReference>
<dbReference type="FunFam" id="1.10.220.10:FF:000003">
    <property type="entry name" value="Annexin"/>
    <property type="match status" value="1"/>
</dbReference>
<comment type="domain">
    <text evidence="11">A pair of annexin repeats may form one binding site for calcium and phospholipid.</text>
</comment>
<keyword evidence="7 11" id="KW-0106">Calcium</keyword>
<reference evidence="14 15" key="1">
    <citation type="submission" date="2024-04" db="EMBL/GenBank/DDBJ databases">
        <authorList>
            <person name="Waldvogel A.-M."/>
            <person name="Schoenle A."/>
        </authorList>
    </citation>
    <scope>NUCLEOTIDE SEQUENCE [LARGE SCALE GENOMIC DNA]</scope>
</reference>
<comment type="similarity">
    <text evidence="2 11">Belongs to the annexin family.</text>
</comment>
<feature type="domain" description="Little elongation complex subunit 2 C-terminal" evidence="13">
    <location>
        <begin position="614"/>
        <end position="816"/>
    </location>
</feature>
<evidence type="ECO:0000256" key="6">
    <source>
        <dbReference type="ARBA" id="ARBA00022737"/>
    </source>
</evidence>
<evidence type="ECO:0000256" key="12">
    <source>
        <dbReference type="SAM" id="MobiDB-lite"/>
    </source>
</evidence>
<evidence type="ECO:0000256" key="3">
    <source>
        <dbReference type="ARBA" id="ARBA00022525"/>
    </source>
</evidence>
<feature type="compositionally biased region" description="Polar residues" evidence="12">
    <location>
        <begin position="449"/>
        <end position="464"/>
    </location>
</feature>
<dbReference type="InterPro" id="IPR001464">
    <property type="entry name" value="Annexin"/>
</dbReference>
<keyword evidence="10 11" id="KW-0111">Calcium/phospholipid-binding</keyword>
<comment type="subcellular location">
    <subcellularLocation>
        <location evidence="1">Secreted</location>
        <location evidence="1">Extracellular space</location>
        <location evidence="1">Extracellular matrix</location>
        <location evidence="1">Basement membrane</location>
    </subcellularLocation>
</comment>
<dbReference type="PANTHER" id="PTHR14633">
    <property type="entry name" value="LITTLE ELONGATION COMPLEX SUBUNIT 2"/>
    <property type="match status" value="1"/>
</dbReference>
<dbReference type="GO" id="GO:0005604">
    <property type="term" value="C:basement membrane"/>
    <property type="evidence" value="ECO:0007669"/>
    <property type="project" value="UniProtKB-SubCell"/>
</dbReference>
<feature type="region of interest" description="Disordered" evidence="12">
    <location>
        <begin position="575"/>
        <end position="599"/>
    </location>
</feature>
<evidence type="ECO:0000259" key="13">
    <source>
        <dbReference type="Pfam" id="PF10505"/>
    </source>
</evidence>
<dbReference type="PRINTS" id="PR00198">
    <property type="entry name" value="ANNEXINII"/>
</dbReference>
<dbReference type="GO" id="GO:0008092">
    <property type="term" value="F:cytoskeletal protein binding"/>
    <property type="evidence" value="ECO:0007669"/>
    <property type="project" value="InterPro"/>
</dbReference>
<dbReference type="Pfam" id="PF00191">
    <property type="entry name" value="Annexin"/>
    <property type="match status" value="4"/>
</dbReference>
<dbReference type="GO" id="GO:0005544">
    <property type="term" value="F:calcium-dependent phospholipid binding"/>
    <property type="evidence" value="ECO:0007669"/>
    <property type="project" value="UniProtKB-KW"/>
</dbReference>
<feature type="compositionally biased region" description="Basic residues" evidence="12">
    <location>
        <begin position="834"/>
        <end position="850"/>
    </location>
</feature>
<evidence type="ECO:0000256" key="11">
    <source>
        <dbReference type="RuleBase" id="RU003540"/>
    </source>
</evidence>
<keyword evidence="5" id="KW-0597">Phosphoprotein</keyword>
<dbReference type="SUPFAM" id="SSF47874">
    <property type="entry name" value="Annexin"/>
    <property type="match status" value="1"/>
</dbReference>
<dbReference type="AlphaFoldDB" id="A0AAV2L5M9"/>
<feature type="region of interest" description="Disordered" evidence="12">
    <location>
        <begin position="39"/>
        <end position="106"/>
    </location>
</feature>
<dbReference type="GO" id="GO:0045945">
    <property type="term" value="P:positive regulation of transcription by RNA polymerase III"/>
    <property type="evidence" value="ECO:0007669"/>
    <property type="project" value="TreeGrafter"/>
</dbReference>
<dbReference type="GO" id="GO:0008023">
    <property type="term" value="C:transcription elongation factor complex"/>
    <property type="evidence" value="ECO:0007669"/>
    <property type="project" value="InterPro"/>
</dbReference>
<organism evidence="14 15">
    <name type="scientific">Knipowitschia caucasica</name>
    <name type="common">Caucasian dwarf goby</name>
    <name type="synonym">Pomatoschistus caucasicus</name>
    <dbReference type="NCBI Taxonomy" id="637954"/>
    <lineage>
        <taxon>Eukaryota</taxon>
        <taxon>Metazoa</taxon>
        <taxon>Chordata</taxon>
        <taxon>Craniata</taxon>
        <taxon>Vertebrata</taxon>
        <taxon>Euteleostomi</taxon>
        <taxon>Actinopterygii</taxon>
        <taxon>Neopterygii</taxon>
        <taxon>Teleostei</taxon>
        <taxon>Neoteleostei</taxon>
        <taxon>Acanthomorphata</taxon>
        <taxon>Gobiaria</taxon>
        <taxon>Gobiiformes</taxon>
        <taxon>Gobioidei</taxon>
        <taxon>Gobiidae</taxon>
        <taxon>Gobiinae</taxon>
        <taxon>Knipowitschia</taxon>
    </lineage>
</organism>
<proteinExistence type="inferred from homology"/>
<keyword evidence="6 11" id="KW-0677">Repeat</keyword>
<dbReference type="InterPro" id="IPR018502">
    <property type="entry name" value="Annexin_repeat"/>
</dbReference>
<dbReference type="EMBL" id="OZ035842">
    <property type="protein sequence ID" value="CAL1595923.1"/>
    <property type="molecule type" value="Genomic_DNA"/>
</dbReference>
<dbReference type="GO" id="GO:0004859">
    <property type="term" value="F:phospholipase inhibitor activity"/>
    <property type="evidence" value="ECO:0007669"/>
    <property type="project" value="InterPro"/>
</dbReference>
<dbReference type="InterPro" id="IPR002389">
    <property type="entry name" value="ANX2"/>
</dbReference>
<evidence type="ECO:0000256" key="9">
    <source>
        <dbReference type="ARBA" id="ARBA00023216"/>
    </source>
</evidence>
<dbReference type="Proteomes" id="UP001497482">
    <property type="component" value="Chromosome 20"/>
</dbReference>
<dbReference type="GO" id="GO:0042796">
    <property type="term" value="P:snRNA transcription by RNA polymerase III"/>
    <property type="evidence" value="ECO:0007669"/>
    <property type="project" value="TreeGrafter"/>
</dbReference>
<dbReference type="Gene3D" id="1.10.220.10">
    <property type="entry name" value="Annexin"/>
    <property type="match status" value="4"/>
</dbReference>
<evidence type="ECO:0000313" key="15">
    <source>
        <dbReference type="Proteomes" id="UP001497482"/>
    </source>
</evidence>
<dbReference type="Pfam" id="PF10505">
    <property type="entry name" value="NARG2_C"/>
    <property type="match status" value="1"/>
</dbReference>
<keyword evidence="15" id="KW-1185">Reference proteome</keyword>
<dbReference type="GO" id="GO:0042795">
    <property type="term" value="P:snRNA transcription by RNA polymerase II"/>
    <property type="evidence" value="ECO:0007669"/>
    <property type="project" value="TreeGrafter"/>
</dbReference>
<evidence type="ECO:0000256" key="1">
    <source>
        <dbReference type="ARBA" id="ARBA00004302"/>
    </source>
</evidence>
<evidence type="ECO:0000256" key="4">
    <source>
        <dbReference type="ARBA" id="ARBA00022530"/>
    </source>
</evidence>
<evidence type="ECO:0000256" key="8">
    <source>
        <dbReference type="ARBA" id="ARBA00022869"/>
    </source>
</evidence>
<dbReference type="PANTHER" id="PTHR14633:SF3">
    <property type="entry name" value="LITTLE ELONGATION COMPLEX SUBUNIT 2"/>
    <property type="match status" value="1"/>
</dbReference>
<feature type="compositionally biased region" description="Polar residues" evidence="12">
    <location>
        <begin position="39"/>
        <end position="48"/>
    </location>
</feature>
<dbReference type="PRINTS" id="PR00196">
    <property type="entry name" value="ANNEXIN"/>
</dbReference>
<keyword evidence="9 11" id="KW-0041">Annexin</keyword>
<keyword evidence="4" id="KW-0272">Extracellular matrix</keyword>
<accession>A0AAV2L5M9</accession>
<name>A0AAV2L5M9_KNICA</name>
<dbReference type="InterPro" id="IPR018252">
    <property type="entry name" value="Annexin_repeat_CS"/>
</dbReference>
<dbReference type="PROSITE" id="PS00223">
    <property type="entry name" value="ANNEXIN_1"/>
    <property type="match status" value="1"/>
</dbReference>
<evidence type="ECO:0000313" key="14">
    <source>
        <dbReference type="EMBL" id="CAL1595923.1"/>
    </source>
</evidence>
<dbReference type="FunFam" id="1.10.220.10:FF:000007">
    <property type="entry name" value="Annexin"/>
    <property type="match status" value="1"/>
</dbReference>
<feature type="region of interest" description="Disordered" evidence="12">
    <location>
        <begin position="399"/>
        <end position="560"/>
    </location>
</feature>
<evidence type="ECO:0000256" key="5">
    <source>
        <dbReference type="ARBA" id="ARBA00022553"/>
    </source>
</evidence>
<gene>
    <name evidence="14" type="ORF">KC01_LOCUS24648</name>
</gene>
<protein>
    <recommendedName>
        <fullName evidence="11">Annexin</fullName>
    </recommendedName>
</protein>
<feature type="compositionally biased region" description="Polar residues" evidence="12">
    <location>
        <begin position="534"/>
        <end position="548"/>
    </location>
</feature>
<dbReference type="FunFam" id="1.10.220.10:FF:000002">
    <property type="entry name" value="Annexin"/>
    <property type="match status" value="1"/>
</dbReference>
<evidence type="ECO:0000256" key="7">
    <source>
        <dbReference type="ARBA" id="ARBA00022837"/>
    </source>
</evidence>
<dbReference type="PROSITE" id="PS51897">
    <property type="entry name" value="ANNEXIN_2"/>
    <property type="match status" value="4"/>
</dbReference>